<evidence type="ECO:0000313" key="2">
    <source>
        <dbReference type="EMBL" id="KAH3731160.1"/>
    </source>
</evidence>
<comment type="caution">
    <text evidence="2">The sequence shown here is derived from an EMBL/GenBank/DDBJ whole genome shotgun (WGS) entry which is preliminary data.</text>
</comment>
<keyword evidence="3" id="KW-1185">Reference proteome</keyword>
<gene>
    <name evidence="2" type="ORF">DPMN_057166</name>
</gene>
<reference evidence="2" key="1">
    <citation type="journal article" date="2019" name="bioRxiv">
        <title>The Genome of the Zebra Mussel, Dreissena polymorpha: A Resource for Invasive Species Research.</title>
        <authorList>
            <person name="McCartney M.A."/>
            <person name="Auch B."/>
            <person name="Kono T."/>
            <person name="Mallez S."/>
            <person name="Zhang Y."/>
            <person name="Obille A."/>
            <person name="Becker A."/>
            <person name="Abrahante J.E."/>
            <person name="Garbe J."/>
            <person name="Badalamenti J.P."/>
            <person name="Herman A."/>
            <person name="Mangelson H."/>
            <person name="Liachko I."/>
            <person name="Sullivan S."/>
            <person name="Sone E.D."/>
            <person name="Koren S."/>
            <person name="Silverstein K.A.T."/>
            <person name="Beckman K.B."/>
            <person name="Gohl D.M."/>
        </authorList>
    </citation>
    <scope>NUCLEOTIDE SEQUENCE</scope>
    <source>
        <strain evidence="2">Duluth1</strain>
        <tissue evidence="2">Whole animal</tissue>
    </source>
</reference>
<sequence length="97" mass="10589">MRTNLLVQGISLKGSQYGSCSAYVRHPDRELGRLRIISHHCFRMGKMTLRPAALVVERPAERPPTVAEPTRTNASVSLPPGGCGAQGIVVPMFWTGF</sequence>
<evidence type="ECO:0000313" key="3">
    <source>
        <dbReference type="Proteomes" id="UP000828390"/>
    </source>
</evidence>
<reference evidence="2" key="2">
    <citation type="submission" date="2020-11" db="EMBL/GenBank/DDBJ databases">
        <authorList>
            <person name="McCartney M.A."/>
            <person name="Auch B."/>
            <person name="Kono T."/>
            <person name="Mallez S."/>
            <person name="Becker A."/>
            <person name="Gohl D.M."/>
            <person name="Silverstein K.A.T."/>
            <person name="Koren S."/>
            <person name="Bechman K.B."/>
            <person name="Herman A."/>
            <person name="Abrahante J.E."/>
            <person name="Garbe J."/>
        </authorList>
    </citation>
    <scope>NUCLEOTIDE SEQUENCE</scope>
    <source>
        <strain evidence="2">Duluth1</strain>
        <tissue evidence="2">Whole animal</tissue>
    </source>
</reference>
<proteinExistence type="predicted"/>
<dbReference type="EMBL" id="JAIWYP010000012">
    <property type="protein sequence ID" value="KAH3731160.1"/>
    <property type="molecule type" value="Genomic_DNA"/>
</dbReference>
<dbReference type="AlphaFoldDB" id="A0A9D4CT14"/>
<protein>
    <submittedName>
        <fullName evidence="2">Uncharacterized protein</fullName>
    </submittedName>
</protein>
<organism evidence="2 3">
    <name type="scientific">Dreissena polymorpha</name>
    <name type="common">Zebra mussel</name>
    <name type="synonym">Mytilus polymorpha</name>
    <dbReference type="NCBI Taxonomy" id="45954"/>
    <lineage>
        <taxon>Eukaryota</taxon>
        <taxon>Metazoa</taxon>
        <taxon>Spiralia</taxon>
        <taxon>Lophotrochozoa</taxon>
        <taxon>Mollusca</taxon>
        <taxon>Bivalvia</taxon>
        <taxon>Autobranchia</taxon>
        <taxon>Heteroconchia</taxon>
        <taxon>Euheterodonta</taxon>
        <taxon>Imparidentia</taxon>
        <taxon>Neoheterodontei</taxon>
        <taxon>Myida</taxon>
        <taxon>Dreissenoidea</taxon>
        <taxon>Dreissenidae</taxon>
        <taxon>Dreissena</taxon>
    </lineage>
</organism>
<name>A0A9D4CT14_DREPO</name>
<accession>A0A9D4CT14</accession>
<evidence type="ECO:0000256" key="1">
    <source>
        <dbReference type="SAM" id="MobiDB-lite"/>
    </source>
</evidence>
<dbReference type="Proteomes" id="UP000828390">
    <property type="component" value="Unassembled WGS sequence"/>
</dbReference>
<feature type="region of interest" description="Disordered" evidence="1">
    <location>
        <begin position="60"/>
        <end position="79"/>
    </location>
</feature>